<dbReference type="SFLD" id="SFLDS00019">
    <property type="entry name" value="Glutathione_Transferase_(cytos"/>
    <property type="match status" value="1"/>
</dbReference>
<accession>A0ABU5E548</accession>
<evidence type="ECO:0000256" key="2">
    <source>
        <dbReference type="ARBA" id="ARBA00022679"/>
    </source>
</evidence>
<protein>
    <recommendedName>
        <fullName evidence="1">glutathione transferase</fullName>
        <ecNumber evidence="1">2.5.1.18</ecNumber>
    </recommendedName>
</protein>
<dbReference type="InterPro" id="IPR050983">
    <property type="entry name" value="GST_Omega/HSP26"/>
</dbReference>
<proteinExistence type="predicted"/>
<dbReference type="SFLD" id="SFLDG00358">
    <property type="entry name" value="Main_(cytGST)"/>
    <property type="match status" value="1"/>
</dbReference>
<dbReference type="InterPro" id="IPR045073">
    <property type="entry name" value="Omega/Tau-like"/>
</dbReference>
<evidence type="ECO:0000256" key="1">
    <source>
        <dbReference type="ARBA" id="ARBA00012452"/>
    </source>
</evidence>
<sequence length="228" mass="25856">MSQLRLISHPLCPYVQRVAIALMEKHIPYECDYIDLAEKPAWFSALSPLGKVPLLQLADSTVLFESAVICDYLEEAFPRSLHPDDPASRARERAWIEFGSAVLATIWGLETAQNAETLRCKAEELRMKFDQVEQVLDGGPWFAGSRFGLVDAAFGPVFRYFDVFDTIVDLGIFDGLGKLRRWREHLSQRPSIQQAVVPDYADRLRRFLAGHGAYLHHIAAHNRQKVCS</sequence>
<dbReference type="InterPro" id="IPR036282">
    <property type="entry name" value="Glutathione-S-Trfase_C_sf"/>
</dbReference>
<dbReference type="Gene3D" id="3.40.30.10">
    <property type="entry name" value="Glutaredoxin"/>
    <property type="match status" value="1"/>
</dbReference>
<name>A0ABU5E548_9PROT</name>
<dbReference type="SUPFAM" id="SSF47616">
    <property type="entry name" value="GST C-terminal domain-like"/>
    <property type="match status" value="1"/>
</dbReference>
<dbReference type="EC" id="2.5.1.18" evidence="1"/>
<dbReference type="Gene3D" id="1.20.1050.10">
    <property type="match status" value="1"/>
</dbReference>
<evidence type="ECO:0000313" key="6">
    <source>
        <dbReference type="EMBL" id="MDY0881440.1"/>
    </source>
</evidence>
<dbReference type="PROSITE" id="PS50405">
    <property type="entry name" value="GST_CTER"/>
    <property type="match status" value="1"/>
</dbReference>
<dbReference type="InterPro" id="IPR010987">
    <property type="entry name" value="Glutathione-S-Trfase_C-like"/>
</dbReference>
<dbReference type="Pfam" id="PF13409">
    <property type="entry name" value="GST_N_2"/>
    <property type="match status" value="1"/>
</dbReference>
<dbReference type="SFLD" id="SFLDG01152">
    <property type="entry name" value="Main.3:_Omega-_and_Tau-like"/>
    <property type="match status" value="1"/>
</dbReference>
<keyword evidence="2" id="KW-0808">Transferase</keyword>
<dbReference type="PANTHER" id="PTHR43968:SF6">
    <property type="entry name" value="GLUTATHIONE S-TRANSFERASE OMEGA"/>
    <property type="match status" value="1"/>
</dbReference>
<dbReference type="PROSITE" id="PS50404">
    <property type="entry name" value="GST_NTER"/>
    <property type="match status" value="1"/>
</dbReference>
<dbReference type="InterPro" id="IPR036249">
    <property type="entry name" value="Thioredoxin-like_sf"/>
</dbReference>
<keyword evidence="7" id="KW-1185">Reference proteome</keyword>
<dbReference type="CDD" id="cd00299">
    <property type="entry name" value="GST_C_family"/>
    <property type="match status" value="1"/>
</dbReference>
<dbReference type="InterPro" id="IPR004045">
    <property type="entry name" value="Glutathione_S-Trfase_N"/>
</dbReference>
<organism evidence="6 7">
    <name type="scientific">Dongia soli</name>
    <dbReference type="NCBI Taxonomy" id="600628"/>
    <lineage>
        <taxon>Bacteria</taxon>
        <taxon>Pseudomonadati</taxon>
        <taxon>Pseudomonadota</taxon>
        <taxon>Alphaproteobacteria</taxon>
        <taxon>Rhodospirillales</taxon>
        <taxon>Dongiaceae</taxon>
        <taxon>Dongia</taxon>
    </lineage>
</organism>
<reference evidence="6 7" key="1">
    <citation type="journal article" date="2016" name="Antonie Van Leeuwenhoek">
        <title>Dongia soli sp. nov., isolated from soil from Dokdo, Korea.</title>
        <authorList>
            <person name="Kim D.U."/>
            <person name="Lee H."/>
            <person name="Kim H."/>
            <person name="Kim S.G."/>
            <person name="Ka J.O."/>
        </authorList>
    </citation>
    <scope>NUCLEOTIDE SEQUENCE [LARGE SCALE GENOMIC DNA]</scope>
    <source>
        <strain evidence="6 7">D78</strain>
    </source>
</reference>
<evidence type="ECO:0000259" key="4">
    <source>
        <dbReference type="PROSITE" id="PS50404"/>
    </source>
</evidence>
<dbReference type="Pfam" id="PF13410">
    <property type="entry name" value="GST_C_2"/>
    <property type="match status" value="1"/>
</dbReference>
<dbReference type="EMBL" id="JAXCLW010000001">
    <property type="protein sequence ID" value="MDY0881440.1"/>
    <property type="molecule type" value="Genomic_DNA"/>
</dbReference>
<gene>
    <name evidence="6" type="ORF">SMD27_01155</name>
</gene>
<dbReference type="Proteomes" id="UP001279642">
    <property type="component" value="Unassembled WGS sequence"/>
</dbReference>
<evidence type="ECO:0000259" key="5">
    <source>
        <dbReference type="PROSITE" id="PS50405"/>
    </source>
</evidence>
<dbReference type="InterPro" id="IPR040079">
    <property type="entry name" value="Glutathione_S-Trfase"/>
</dbReference>
<dbReference type="SUPFAM" id="SSF52833">
    <property type="entry name" value="Thioredoxin-like"/>
    <property type="match status" value="1"/>
</dbReference>
<comment type="catalytic activity">
    <reaction evidence="3">
        <text>RX + glutathione = an S-substituted glutathione + a halide anion + H(+)</text>
        <dbReference type="Rhea" id="RHEA:16437"/>
        <dbReference type="ChEBI" id="CHEBI:15378"/>
        <dbReference type="ChEBI" id="CHEBI:16042"/>
        <dbReference type="ChEBI" id="CHEBI:17792"/>
        <dbReference type="ChEBI" id="CHEBI:57925"/>
        <dbReference type="ChEBI" id="CHEBI:90779"/>
        <dbReference type="EC" id="2.5.1.18"/>
    </reaction>
</comment>
<dbReference type="RefSeq" id="WP_320506505.1">
    <property type="nucleotide sequence ID" value="NZ_JAXCLW010000001.1"/>
</dbReference>
<feature type="domain" description="GST C-terminal" evidence="5">
    <location>
        <begin position="85"/>
        <end position="208"/>
    </location>
</feature>
<feature type="domain" description="GST N-terminal" evidence="4">
    <location>
        <begin position="2"/>
        <end position="81"/>
    </location>
</feature>
<comment type="caution">
    <text evidence="6">The sequence shown here is derived from an EMBL/GenBank/DDBJ whole genome shotgun (WGS) entry which is preliminary data.</text>
</comment>
<evidence type="ECO:0000313" key="7">
    <source>
        <dbReference type="Proteomes" id="UP001279642"/>
    </source>
</evidence>
<dbReference type="PANTHER" id="PTHR43968">
    <property type="match status" value="1"/>
</dbReference>
<evidence type="ECO:0000256" key="3">
    <source>
        <dbReference type="ARBA" id="ARBA00047960"/>
    </source>
</evidence>